<organism evidence="3 6">
    <name type="scientific">Micromonospora terminaliae</name>
    <dbReference type="NCBI Taxonomy" id="1914461"/>
    <lineage>
        <taxon>Bacteria</taxon>
        <taxon>Bacillati</taxon>
        <taxon>Actinomycetota</taxon>
        <taxon>Actinomycetes</taxon>
        <taxon>Micromonosporales</taxon>
        <taxon>Micromonosporaceae</taxon>
        <taxon>Micromonospora</taxon>
    </lineage>
</organism>
<sequence>MEDEQNARVQEAQSALKQLGLPKPQQNVRTALVLLSMLDLDANKPWAVAQRQTLGITESMNWMAARYPSVKKGRKDPVRYAPNSRESVRKQSVHQLMAAGILEANSDAPDRAVNSGDYSYRPTHIALAALRTFGTPDWDAARANFERELGSLRDRWAAERERHRVPVRLPDESKVTLSAGKHSALIAAVVEDFAAYYTPGAKVVYLGDTGAKWVVNEEAYLADLGIRVDPHGKMPDVLLHDVDRDWLVCVEAYQSVGPMNAKRVDELRKLFAGCRPGLVFVTAFPDRATFRAAAVDIAWETDVWIRDAPTHLIHFNGERFLGPYETPSGVVDLD</sequence>
<dbReference type="Proteomes" id="UP000477779">
    <property type="component" value="Unassembled WGS sequence"/>
</dbReference>
<dbReference type="GO" id="GO:0003677">
    <property type="term" value="F:DNA binding"/>
    <property type="evidence" value="ECO:0007669"/>
    <property type="project" value="InterPro"/>
</dbReference>
<keyword evidence="3" id="KW-0378">Hydrolase</keyword>
<protein>
    <submittedName>
        <fullName evidence="3">Restriction endonuclease</fullName>
    </submittedName>
</protein>
<gene>
    <name evidence="3" type="ORF">G3561_20375</name>
    <name evidence="4" type="ORF">GCE86_24670</name>
</gene>
<evidence type="ECO:0000259" key="2">
    <source>
        <dbReference type="Pfam" id="PF17728"/>
    </source>
</evidence>
<dbReference type="Gene3D" id="1.10.10.1820">
    <property type="entry name" value="BsuBI/PstI restriction endonuclease-like"/>
    <property type="match status" value="1"/>
</dbReference>
<dbReference type="GO" id="GO:0000287">
    <property type="term" value="F:magnesium ion binding"/>
    <property type="evidence" value="ECO:0007669"/>
    <property type="project" value="InterPro"/>
</dbReference>
<dbReference type="Pfam" id="PF06616">
    <property type="entry name" value="BsuBI_PstI_RE"/>
    <property type="match status" value="1"/>
</dbReference>
<name>A0AAJ2ZHA2_9ACTN</name>
<evidence type="ECO:0000313" key="5">
    <source>
        <dbReference type="Proteomes" id="UP000402241"/>
    </source>
</evidence>
<keyword evidence="5" id="KW-1185">Reference proteome</keyword>
<evidence type="ECO:0000313" key="6">
    <source>
        <dbReference type="Proteomes" id="UP000477779"/>
    </source>
</evidence>
<dbReference type="Gene3D" id="3.40.1350.80">
    <property type="match status" value="1"/>
</dbReference>
<evidence type="ECO:0000313" key="4">
    <source>
        <dbReference type="EMBL" id="QGL51556.1"/>
    </source>
</evidence>
<feature type="domain" description="BsuBI/PstI restriction endonuclease" evidence="1">
    <location>
        <begin position="165"/>
        <end position="318"/>
    </location>
</feature>
<dbReference type="EMBL" id="JAAHBZ010000008">
    <property type="protein sequence ID" value="NES29893.1"/>
    <property type="molecule type" value="Genomic_DNA"/>
</dbReference>
<dbReference type="EMBL" id="CP045309">
    <property type="protein sequence ID" value="QGL51556.1"/>
    <property type="molecule type" value="Genomic_DNA"/>
</dbReference>
<dbReference type="AlphaFoldDB" id="A0AAJ2ZHA2"/>
<dbReference type="InterPro" id="IPR041454">
    <property type="entry name" value="BsuBI/PstI_N"/>
</dbReference>
<feature type="domain" description="BsuBI/PstI restriction endonuclease HTH" evidence="2">
    <location>
        <begin position="8"/>
        <end position="152"/>
    </location>
</feature>
<reference evidence="3 6" key="2">
    <citation type="submission" date="2020-02" db="EMBL/GenBank/DDBJ databases">
        <title>WGS of Micromonospora spp. isolated from hot spring.</title>
        <authorList>
            <person name="Thawai C."/>
        </authorList>
    </citation>
    <scope>NUCLEOTIDE SEQUENCE [LARGE SCALE GENOMIC DNA]</scope>
    <source>
        <strain evidence="3 6">TMS7</strain>
    </source>
</reference>
<keyword evidence="3" id="KW-0540">Nuclease</keyword>
<proteinExistence type="predicted"/>
<evidence type="ECO:0000313" key="3">
    <source>
        <dbReference type="EMBL" id="NES29893.1"/>
    </source>
</evidence>
<keyword evidence="3" id="KW-0255">Endonuclease</keyword>
<dbReference type="Pfam" id="PF17728">
    <property type="entry name" value="BsuBI_PstI_RE_N"/>
    <property type="match status" value="1"/>
</dbReference>
<evidence type="ECO:0000259" key="1">
    <source>
        <dbReference type="Pfam" id="PF06616"/>
    </source>
</evidence>
<dbReference type="InterPro" id="IPR041963">
    <property type="entry name" value="BsuBI/PstI_C_sf"/>
</dbReference>
<accession>A0AAJ2ZHA2</accession>
<dbReference type="Proteomes" id="UP000402241">
    <property type="component" value="Chromosome"/>
</dbReference>
<reference evidence="4 5" key="1">
    <citation type="submission" date="2019-10" db="EMBL/GenBank/DDBJ databases">
        <title>Genome Sequence of Micromonospora terminaliae DSM 101760.</title>
        <authorList>
            <person name="Guo L."/>
        </authorList>
    </citation>
    <scope>NUCLEOTIDE SEQUENCE [LARGE SCALE GENOMIC DNA]</scope>
    <source>
        <strain evidence="4 5">DSM 101760</strain>
    </source>
</reference>
<dbReference type="GO" id="GO:0009307">
    <property type="term" value="P:DNA restriction-modification system"/>
    <property type="evidence" value="ECO:0007669"/>
    <property type="project" value="InterPro"/>
</dbReference>
<dbReference type="InterPro" id="IPR009528">
    <property type="entry name" value="Restrct_endonuc_II_BsuBI_C"/>
</dbReference>
<dbReference type="GO" id="GO:0009036">
    <property type="term" value="F:type II site-specific deoxyribonuclease activity"/>
    <property type="evidence" value="ECO:0007669"/>
    <property type="project" value="InterPro"/>
</dbReference>
<dbReference type="InterPro" id="IPR041962">
    <property type="entry name" value="BsuBI/PstI_N_sf"/>
</dbReference>